<evidence type="ECO:0000256" key="2">
    <source>
        <dbReference type="SAM" id="MobiDB-lite"/>
    </source>
</evidence>
<dbReference type="Gene3D" id="1.10.443.10">
    <property type="entry name" value="Intergrase catalytic core"/>
    <property type="match status" value="1"/>
</dbReference>
<dbReference type="AlphaFoldDB" id="A0AB33KDE9"/>
<accession>A0AB33KDE9</accession>
<organism evidence="3">
    <name type="scientific">Kitasatospora sp. CMC57</name>
    <dbReference type="NCBI Taxonomy" id="3231513"/>
    <lineage>
        <taxon>Bacteria</taxon>
        <taxon>Bacillati</taxon>
        <taxon>Actinomycetota</taxon>
        <taxon>Actinomycetes</taxon>
        <taxon>Kitasatosporales</taxon>
        <taxon>Streptomycetaceae</taxon>
        <taxon>Kitasatospora</taxon>
    </lineage>
</organism>
<protein>
    <recommendedName>
        <fullName evidence="4">Tyr recombinase domain-containing protein</fullName>
    </recommendedName>
</protein>
<dbReference type="EMBL" id="AP035881">
    <property type="protein sequence ID" value="BFP49435.1"/>
    <property type="molecule type" value="Genomic_DNA"/>
</dbReference>
<name>A0AB33KDE9_9ACTN</name>
<reference evidence="3" key="1">
    <citation type="submission" date="2024-07" db="EMBL/GenBank/DDBJ databases">
        <title>Complete genome sequences of cellulolytic bacteria, Kitasatospora sp. CMC57 and Streptomyces sp. CMC78, isolated from Japanese agricultural soil.</title>
        <authorList>
            <person name="Hashimoto T."/>
            <person name="Ito M."/>
            <person name="Iwamoto M."/>
            <person name="Fukahori D."/>
            <person name="Shoda T."/>
            <person name="Sakoda M."/>
            <person name="Morohoshi T."/>
            <person name="Mitsuboshi M."/>
            <person name="Nishizawa T."/>
        </authorList>
    </citation>
    <scope>NUCLEOTIDE SEQUENCE</scope>
    <source>
        <strain evidence="3">CMC57</strain>
    </source>
</reference>
<dbReference type="GO" id="GO:0015074">
    <property type="term" value="P:DNA integration"/>
    <property type="evidence" value="ECO:0007669"/>
    <property type="project" value="InterPro"/>
</dbReference>
<keyword evidence="1" id="KW-0233">DNA recombination</keyword>
<evidence type="ECO:0000313" key="3">
    <source>
        <dbReference type="EMBL" id="BFP49435.1"/>
    </source>
</evidence>
<evidence type="ECO:0000256" key="1">
    <source>
        <dbReference type="ARBA" id="ARBA00023172"/>
    </source>
</evidence>
<dbReference type="InterPro" id="IPR011010">
    <property type="entry name" value="DNA_brk_join_enz"/>
</dbReference>
<gene>
    <name evidence="3" type="ORF">KCMC57_58030</name>
</gene>
<proteinExistence type="predicted"/>
<dbReference type="SUPFAM" id="SSF56349">
    <property type="entry name" value="DNA breaking-rejoining enzymes"/>
    <property type="match status" value="1"/>
</dbReference>
<evidence type="ECO:0008006" key="4">
    <source>
        <dbReference type="Google" id="ProtNLM"/>
    </source>
</evidence>
<feature type="region of interest" description="Disordered" evidence="2">
    <location>
        <begin position="117"/>
        <end position="157"/>
    </location>
</feature>
<dbReference type="InterPro" id="IPR013762">
    <property type="entry name" value="Integrase-like_cat_sf"/>
</dbReference>
<dbReference type="GO" id="GO:0006310">
    <property type="term" value="P:DNA recombination"/>
    <property type="evidence" value="ECO:0007669"/>
    <property type="project" value="UniProtKB-KW"/>
</dbReference>
<sequence>MYDLRHTAAGIMIAENLPAAVISKTMRHSTLAVTVNLYGHLLKDSADEAVDTLASGVTCRKASAARTSAGPRTWCYCTVRRERVGREEAGDPEEGENAVEAGLDADELEFGVLDAGGPAGREDRPQAGGVAEGEGGDVQVQLTGTGSECLGDGTGDKGAGREVEFAVQGDHGGVLIEQGLRTQ</sequence>
<dbReference type="GO" id="GO:0003677">
    <property type="term" value="F:DNA binding"/>
    <property type="evidence" value="ECO:0007669"/>
    <property type="project" value="InterPro"/>
</dbReference>